<dbReference type="AlphaFoldDB" id="A0A6G4UD95"/>
<sequence length="44" mass="4542">MDETTTALLSFAAVVGLLTVTPGLDTALVLRTAALGRRGRAWGV</sequence>
<protein>
    <submittedName>
        <fullName evidence="2">LysE family translocator</fullName>
    </submittedName>
</protein>
<name>A0A6G4UD95_9ACTN</name>
<evidence type="ECO:0000256" key="1">
    <source>
        <dbReference type="SAM" id="Phobius"/>
    </source>
</evidence>
<feature type="transmembrane region" description="Helical" evidence="1">
    <location>
        <begin position="6"/>
        <end position="30"/>
    </location>
</feature>
<accession>A0A6G4UD95</accession>
<evidence type="ECO:0000313" key="3">
    <source>
        <dbReference type="Proteomes" id="UP000481583"/>
    </source>
</evidence>
<dbReference type="EMBL" id="JAAKZV010000432">
    <property type="protein sequence ID" value="NGN70189.1"/>
    <property type="molecule type" value="Genomic_DNA"/>
</dbReference>
<dbReference type="Proteomes" id="UP000481583">
    <property type="component" value="Unassembled WGS sequence"/>
</dbReference>
<proteinExistence type="predicted"/>
<keyword evidence="3" id="KW-1185">Reference proteome</keyword>
<keyword evidence="1" id="KW-0812">Transmembrane</keyword>
<keyword evidence="1" id="KW-0472">Membrane</keyword>
<organism evidence="2 3">
    <name type="scientific">Streptomyces coryli</name>
    <dbReference type="NCBI Taxonomy" id="1128680"/>
    <lineage>
        <taxon>Bacteria</taxon>
        <taxon>Bacillati</taxon>
        <taxon>Actinomycetota</taxon>
        <taxon>Actinomycetes</taxon>
        <taxon>Kitasatosporales</taxon>
        <taxon>Streptomycetaceae</taxon>
        <taxon>Streptomyces</taxon>
    </lineage>
</organism>
<gene>
    <name evidence="2" type="ORF">G5C51_40685</name>
</gene>
<comment type="caution">
    <text evidence="2">The sequence shown here is derived from an EMBL/GenBank/DDBJ whole genome shotgun (WGS) entry which is preliminary data.</text>
</comment>
<reference evidence="2 3" key="1">
    <citation type="submission" date="2020-02" db="EMBL/GenBank/DDBJ databases">
        <title>Whole-genome analyses of novel actinobacteria.</title>
        <authorList>
            <person name="Sahin N."/>
        </authorList>
    </citation>
    <scope>NUCLEOTIDE SEQUENCE [LARGE SCALE GENOMIC DNA]</scope>
    <source>
        <strain evidence="2 3">A7024</strain>
    </source>
</reference>
<evidence type="ECO:0000313" key="2">
    <source>
        <dbReference type="EMBL" id="NGN70189.1"/>
    </source>
</evidence>
<feature type="non-terminal residue" evidence="2">
    <location>
        <position position="44"/>
    </location>
</feature>
<keyword evidence="1" id="KW-1133">Transmembrane helix</keyword>